<organism evidence="1 2">
    <name type="scientific">Panagrolaimus superbus</name>
    <dbReference type="NCBI Taxonomy" id="310955"/>
    <lineage>
        <taxon>Eukaryota</taxon>
        <taxon>Metazoa</taxon>
        <taxon>Ecdysozoa</taxon>
        <taxon>Nematoda</taxon>
        <taxon>Chromadorea</taxon>
        <taxon>Rhabditida</taxon>
        <taxon>Tylenchina</taxon>
        <taxon>Panagrolaimomorpha</taxon>
        <taxon>Panagrolaimoidea</taxon>
        <taxon>Panagrolaimidae</taxon>
        <taxon>Panagrolaimus</taxon>
    </lineage>
</organism>
<dbReference type="GO" id="GO:0005739">
    <property type="term" value="C:mitochondrion"/>
    <property type="evidence" value="ECO:0007669"/>
    <property type="project" value="TreeGrafter"/>
</dbReference>
<dbReference type="InterPro" id="IPR049076">
    <property type="entry name" value="ACCA"/>
</dbReference>
<reference evidence="2" key="1">
    <citation type="submission" date="2022-11" db="UniProtKB">
        <authorList>
            <consortium name="WormBaseParasite"/>
        </authorList>
    </citation>
    <scope>IDENTIFICATION</scope>
</reference>
<evidence type="ECO:0000313" key="2">
    <source>
        <dbReference type="WBParaSite" id="PSU_v2.g191.t1"/>
    </source>
</evidence>
<dbReference type="GO" id="GO:0006633">
    <property type="term" value="P:fatty acid biosynthetic process"/>
    <property type="evidence" value="ECO:0007669"/>
    <property type="project" value="TreeGrafter"/>
</dbReference>
<proteinExistence type="predicted"/>
<dbReference type="SUPFAM" id="SSF52440">
    <property type="entry name" value="PreATP-grasp domain"/>
    <property type="match status" value="1"/>
</dbReference>
<keyword evidence="1" id="KW-1185">Reference proteome</keyword>
<dbReference type="Gene3D" id="3.40.50.20">
    <property type="match status" value="1"/>
</dbReference>
<accession>A0A914YFM0</accession>
<dbReference type="GO" id="GO:0003989">
    <property type="term" value="F:acetyl-CoA carboxylase activity"/>
    <property type="evidence" value="ECO:0007669"/>
    <property type="project" value="InterPro"/>
</dbReference>
<dbReference type="AlphaFoldDB" id="A0A914YFM0"/>
<dbReference type="PANTHER" id="PTHR45728">
    <property type="entry name" value="ACETYL-COA CARBOXYLASE, ISOFORM A"/>
    <property type="match status" value="1"/>
</dbReference>
<sequence>MPGPYELIMEESSHQFSGHQLRKGSAAASSYYASGDNMVSKENKIFPTINSFIDFFVLRDSTITKPKTCNIQKILIATNGIAAVKCISSMRKILQQTFQNDRIIKFICLTTEQEVASQAENSN</sequence>
<protein>
    <submittedName>
        <fullName evidence="2">Uncharacterized protein</fullName>
    </submittedName>
</protein>
<dbReference type="Proteomes" id="UP000887577">
    <property type="component" value="Unplaced"/>
</dbReference>
<dbReference type="PANTHER" id="PTHR45728:SF3">
    <property type="entry name" value="ACETYL-COA CARBOXYLASE"/>
    <property type="match status" value="1"/>
</dbReference>
<dbReference type="WBParaSite" id="PSU_v2.g191.t1">
    <property type="protein sequence ID" value="PSU_v2.g191.t1"/>
    <property type="gene ID" value="PSU_v2.g191"/>
</dbReference>
<evidence type="ECO:0000313" key="1">
    <source>
        <dbReference type="Proteomes" id="UP000887577"/>
    </source>
</evidence>
<name>A0A914YFM0_9BILA</name>
<dbReference type="InterPro" id="IPR016185">
    <property type="entry name" value="PreATP-grasp_dom_sf"/>
</dbReference>